<keyword evidence="7 11" id="KW-0378">Hydrolase</keyword>
<keyword evidence="14" id="KW-1185">Reference proteome</keyword>
<dbReference type="PANTHER" id="PTHR33478">
    <property type="entry name" value="EXTRACELLULAR METALLOPROTEINASE MEP"/>
    <property type="match status" value="1"/>
</dbReference>
<keyword evidence="4 11" id="KW-0964">Secreted</keyword>
<dbReference type="SUPFAM" id="SSF55486">
    <property type="entry name" value="Metalloproteases ('zincins'), catalytic domain"/>
    <property type="match status" value="1"/>
</dbReference>
<protein>
    <recommendedName>
        <fullName evidence="11">Extracellular metalloproteinase</fullName>
        <ecNumber evidence="11">3.4.24.-</ecNumber>
    </recommendedName>
    <alternativeName>
        <fullName evidence="11">Fungalysin</fullName>
    </alternativeName>
</protein>
<evidence type="ECO:0000256" key="3">
    <source>
        <dbReference type="ARBA" id="ARBA00006006"/>
    </source>
</evidence>
<evidence type="ECO:0000256" key="12">
    <source>
        <dbReference type="SAM" id="MobiDB-lite"/>
    </source>
</evidence>
<comment type="cofactor">
    <cofactor evidence="1 11">
        <name>Zn(2+)</name>
        <dbReference type="ChEBI" id="CHEBI:29105"/>
    </cofactor>
</comment>
<evidence type="ECO:0000256" key="7">
    <source>
        <dbReference type="ARBA" id="ARBA00022801"/>
    </source>
</evidence>
<evidence type="ECO:0000313" key="13">
    <source>
        <dbReference type="EMBL" id="KAL0957918.1"/>
    </source>
</evidence>
<evidence type="ECO:0000256" key="1">
    <source>
        <dbReference type="ARBA" id="ARBA00001947"/>
    </source>
</evidence>
<proteinExistence type="inferred from homology"/>
<evidence type="ECO:0000256" key="4">
    <source>
        <dbReference type="ARBA" id="ARBA00022525"/>
    </source>
</evidence>
<keyword evidence="10 11" id="KW-0865">Zymogen</keyword>
<evidence type="ECO:0000313" key="14">
    <source>
        <dbReference type="Proteomes" id="UP001556367"/>
    </source>
</evidence>
<evidence type="ECO:0000256" key="2">
    <source>
        <dbReference type="ARBA" id="ARBA00004613"/>
    </source>
</evidence>
<keyword evidence="8 11" id="KW-0862">Zinc</keyword>
<accession>A0ABR3JQ19</accession>
<dbReference type="CDD" id="cd09596">
    <property type="entry name" value="M36"/>
    <property type="match status" value="1"/>
</dbReference>
<feature type="region of interest" description="Disordered" evidence="12">
    <location>
        <begin position="591"/>
        <end position="637"/>
    </location>
</feature>
<dbReference type="Gene3D" id="3.10.170.10">
    <property type="match status" value="1"/>
</dbReference>
<comment type="caution">
    <text evidence="13">The sequence shown here is derived from an EMBL/GenBank/DDBJ whole genome shotgun (WGS) entry which is preliminary data.</text>
</comment>
<name>A0ABR3JQ19_9AGAR</name>
<feature type="signal peptide" evidence="11">
    <location>
        <begin position="1"/>
        <end position="23"/>
    </location>
</feature>
<sequence length="637" mass="70144">MVAFNKFFTTVFLAIAYASVSNAAPWAQHSKYATHSRRELDNGLQLELYHPESTYTTFGEGLELGANMRGGDLKSRTVGFVRQRLGIDEKSVTFKTGYSSESGAYGYARQYHDGIPFANAVANVAFNGNKVIAFGSSFVKPKKVAPKKPTISLETAISSAERTLNGKHNGQTPSIEYFVKADGTAALSHVIQIQNDEAFTWYEAFVDAHTGELLSVTDFVNKATYHVLPITKMTVVEGLETLENPHHKDASPKGWHDDGTKVHNATIGNNVVAFKGSQSATTAASGEDAFVYNFDITAEPTDGTNLEVARTNAFYMLNMIHDISYIYGFTQEAYNFEHSHGDKDSKGSGDRVLMSVQDRGGMNNAAFATPPDGQSGKCYMYLWNMSKLKRDGSLENDVIVHEMTHGITNRMTGGGTGRCLQTSEAGGMGEGWGDAFANWSEQKDATIKDFRLGTYVYKEEGIRDYPYSTDSAKNPLKYSDVKKRRGVHDIGVVWANMLHNVYAALVGEYGFADPKIAHYDASGKEGNVIYMNLFIKALPIQPCNPTFAQARDAWLQADEVNYKGIHKCTVWKAFASRGLGVKADKYVDDFSVPEECQAPPTQEPETPETETPETETPETETPEVETPENPETPEEST</sequence>
<dbReference type="EMBL" id="JASNQZ010000004">
    <property type="protein sequence ID" value="KAL0957918.1"/>
    <property type="molecule type" value="Genomic_DNA"/>
</dbReference>
<keyword evidence="9 11" id="KW-0482">Metalloprotease</keyword>
<keyword evidence="11" id="KW-0732">Signal</keyword>
<dbReference type="Pfam" id="PF02128">
    <property type="entry name" value="Peptidase_M36"/>
    <property type="match status" value="1"/>
</dbReference>
<comment type="subcellular location">
    <subcellularLocation>
        <location evidence="2 11">Secreted</location>
    </subcellularLocation>
</comment>
<evidence type="ECO:0000256" key="10">
    <source>
        <dbReference type="ARBA" id="ARBA00023145"/>
    </source>
</evidence>
<organism evidence="13 14">
    <name type="scientific">Hohenbuehelia grisea</name>
    <dbReference type="NCBI Taxonomy" id="104357"/>
    <lineage>
        <taxon>Eukaryota</taxon>
        <taxon>Fungi</taxon>
        <taxon>Dikarya</taxon>
        <taxon>Basidiomycota</taxon>
        <taxon>Agaricomycotina</taxon>
        <taxon>Agaricomycetes</taxon>
        <taxon>Agaricomycetidae</taxon>
        <taxon>Agaricales</taxon>
        <taxon>Pleurotineae</taxon>
        <taxon>Pleurotaceae</taxon>
        <taxon>Hohenbuehelia</taxon>
    </lineage>
</organism>
<dbReference type="PRINTS" id="PR00999">
    <property type="entry name" value="FUNGALYSIN"/>
</dbReference>
<evidence type="ECO:0000256" key="11">
    <source>
        <dbReference type="RuleBase" id="RU364017"/>
    </source>
</evidence>
<dbReference type="InterPro" id="IPR050371">
    <property type="entry name" value="Fungal_virulence_M36"/>
</dbReference>
<keyword evidence="5 11" id="KW-0645">Protease</keyword>
<keyword evidence="6 11" id="KW-0479">Metal-binding</keyword>
<evidence type="ECO:0000256" key="8">
    <source>
        <dbReference type="ARBA" id="ARBA00022833"/>
    </source>
</evidence>
<dbReference type="Proteomes" id="UP001556367">
    <property type="component" value="Unassembled WGS sequence"/>
</dbReference>
<feature type="compositionally biased region" description="Low complexity" evidence="12">
    <location>
        <begin position="593"/>
        <end position="604"/>
    </location>
</feature>
<gene>
    <name evidence="13" type="ORF">HGRIS_000099</name>
</gene>
<dbReference type="InterPro" id="IPR027268">
    <property type="entry name" value="Peptidase_M4/M1_CTD_sf"/>
</dbReference>
<dbReference type="Gene3D" id="1.10.390.10">
    <property type="entry name" value="Neutral Protease Domain 2"/>
    <property type="match status" value="1"/>
</dbReference>
<evidence type="ECO:0000256" key="6">
    <source>
        <dbReference type="ARBA" id="ARBA00022723"/>
    </source>
</evidence>
<dbReference type="EC" id="3.4.24.-" evidence="11"/>
<comment type="similarity">
    <text evidence="3 11">Belongs to the peptidase M36 family.</text>
</comment>
<feature type="chain" id="PRO_5044970554" description="Extracellular metalloproteinase" evidence="11">
    <location>
        <begin position="24"/>
        <end position="637"/>
    </location>
</feature>
<evidence type="ECO:0000256" key="9">
    <source>
        <dbReference type="ARBA" id="ARBA00023049"/>
    </source>
</evidence>
<feature type="compositionally biased region" description="Acidic residues" evidence="12">
    <location>
        <begin position="605"/>
        <end position="637"/>
    </location>
</feature>
<evidence type="ECO:0000256" key="5">
    <source>
        <dbReference type="ARBA" id="ARBA00022670"/>
    </source>
</evidence>
<dbReference type="PANTHER" id="PTHR33478:SF1">
    <property type="entry name" value="EXTRACELLULAR METALLOPROTEINASE MEP"/>
    <property type="match status" value="1"/>
</dbReference>
<reference evidence="14" key="1">
    <citation type="submission" date="2024-06" db="EMBL/GenBank/DDBJ databases">
        <title>Multi-omics analyses provide insights into the biosynthesis of the anticancer antibiotic pleurotin in Hohenbuehelia grisea.</title>
        <authorList>
            <person name="Weaver J.A."/>
            <person name="Alberti F."/>
        </authorList>
    </citation>
    <scope>NUCLEOTIDE SEQUENCE [LARGE SCALE GENOMIC DNA]</scope>
    <source>
        <strain evidence="14">T-177</strain>
    </source>
</reference>
<dbReference type="InterPro" id="IPR001842">
    <property type="entry name" value="Peptidase_M36"/>
</dbReference>